<dbReference type="Pfam" id="PF05572">
    <property type="entry name" value="Peptidase_M43"/>
    <property type="match status" value="1"/>
</dbReference>
<evidence type="ECO:0000256" key="4">
    <source>
        <dbReference type="ARBA" id="ARBA00022729"/>
    </source>
</evidence>
<keyword evidence="4" id="KW-0732">Signal</keyword>
<proteinExistence type="inferred from homology"/>
<feature type="coiled-coil region" evidence="9">
    <location>
        <begin position="55"/>
        <end position="89"/>
    </location>
</feature>
<evidence type="ECO:0000256" key="6">
    <source>
        <dbReference type="ARBA" id="ARBA00022833"/>
    </source>
</evidence>
<comment type="similarity">
    <text evidence="1">Belongs to the peptidase M43B family.</text>
</comment>
<evidence type="ECO:0000256" key="10">
    <source>
        <dbReference type="SAM" id="MobiDB-lite"/>
    </source>
</evidence>
<evidence type="ECO:0000313" key="13">
    <source>
        <dbReference type="Proteomes" id="UP001189429"/>
    </source>
</evidence>
<keyword evidence="7" id="KW-0482">Metalloprotease</keyword>
<keyword evidence="5" id="KW-0378">Hydrolase</keyword>
<evidence type="ECO:0000259" key="11">
    <source>
        <dbReference type="Pfam" id="PF05572"/>
    </source>
</evidence>
<dbReference type="Proteomes" id="UP001189429">
    <property type="component" value="Unassembled WGS sequence"/>
</dbReference>
<keyword evidence="6" id="KW-0862">Zinc</keyword>
<dbReference type="SUPFAM" id="SSF55486">
    <property type="entry name" value="Metalloproteases ('zincins'), catalytic domain"/>
    <property type="match status" value="1"/>
</dbReference>
<evidence type="ECO:0000256" key="9">
    <source>
        <dbReference type="SAM" id="Coils"/>
    </source>
</evidence>
<evidence type="ECO:0000256" key="2">
    <source>
        <dbReference type="ARBA" id="ARBA00022670"/>
    </source>
</evidence>
<dbReference type="PANTHER" id="PTHR47466">
    <property type="match status" value="1"/>
</dbReference>
<comment type="caution">
    <text evidence="12">The sequence shown here is derived from an EMBL/GenBank/DDBJ whole genome shotgun (WGS) entry which is preliminary data.</text>
</comment>
<keyword evidence="13" id="KW-1185">Reference proteome</keyword>
<keyword evidence="9" id="KW-0175">Coiled coil</keyword>
<dbReference type="InterPro" id="IPR024079">
    <property type="entry name" value="MetalloPept_cat_dom_sf"/>
</dbReference>
<gene>
    <name evidence="12" type="ORF">PCOR1329_LOCUS47629</name>
</gene>
<evidence type="ECO:0000256" key="8">
    <source>
        <dbReference type="ARBA" id="ARBA00023157"/>
    </source>
</evidence>
<dbReference type="PANTHER" id="PTHR47466:SF1">
    <property type="entry name" value="METALLOPROTEASE MEP1 (AFU_ORTHOLOGUE AFUA_1G07730)-RELATED"/>
    <property type="match status" value="1"/>
</dbReference>
<evidence type="ECO:0000256" key="1">
    <source>
        <dbReference type="ARBA" id="ARBA00008721"/>
    </source>
</evidence>
<keyword evidence="2" id="KW-0645">Protease</keyword>
<feature type="region of interest" description="Disordered" evidence="10">
    <location>
        <begin position="29"/>
        <end position="50"/>
    </location>
</feature>
<reference evidence="12" key="1">
    <citation type="submission" date="2023-10" db="EMBL/GenBank/DDBJ databases">
        <authorList>
            <person name="Chen Y."/>
            <person name="Shah S."/>
            <person name="Dougan E. K."/>
            <person name="Thang M."/>
            <person name="Chan C."/>
        </authorList>
    </citation>
    <scope>NUCLEOTIDE SEQUENCE [LARGE SCALE GENOMIC DNA]</scope>
</reference>
<feature type="compositionally biased region" description="Basic and acidic residues" evidence="10">
    <location>
        <begin position="397"/>
        <end position="409"/>
    </location>
</feature>
<dbReference type="InterPro" id="IPR008754">
    <property type="entry name" value="Peptidase_M43"/>
</dbReference>
<accession>A0ABN9UF53</accession>
<protein>
    <recommendedName>
        <fullName evidence="11">Peptidase M43 pregnancy-associated plasma-A domain-containing protein</fullName>
    </recommendedName>
</protein>
<sequence>MTASPPPVIVGLPVDSGRALSGQWNGAAGFKELGKGDYGKGRGSSKGKGKGAKEVFAFEQQIKTTREELEKADKEYKEAVNLLKAVAKRTGILVRGVRDLAKQLFGQISEHAEQEVKLLKLRPPPSQAASLLQPLSPVPRQALEVEGRAIAVIARVPGCAAFCVISFYFVHSEGRQVLAAPASPAASAELAAVPSWSRLFSEAAGLARQARSPVLDPTLASDFDRFIGDVAIACASNKATAAASSRRERQERVRAGLEKGGKRAQKDAVCRAIRCKLAMDRIGLVSSSKFVADELVSQLGAKRSAQLEQRPAADFRKTKRLQKLSELGIGLVLRGERLGLKAASSIEGWWDTAAMACRALVGLALLAGLAAGLSLREAGPELQQGDADAAVGPTNQAEHDRSEQYQRHSDLDVDELELDRQVYHRAGQLLGESRGMHHSRHILQFVMAHPRAPVLPHGGCLYLPSDKVWASFYQHVEHPFPPLFVDMIANSYYPSCNETSLSGLRLPSSCGLDSLRGSRGCFDVRSLGKLTGVEVFETHGHVGLPDKWSYHINNAKRHHVKRSSAASESKCGRELPMVPEAARLEIPTRYVVCRQSDEDNSITEEHVREQNRWANNAFSGKSPWEQMDFDRERPPSVDMQISFKLVNISIVTDAKCAYEGFSNVDLLHKYNTNAGDYFTIVIITNDQSGVLGQTEFPHDLSEDDPDQMVVVSSVGFRGDAQRNNGDMMYDEGDTVVHEAGHQLGLYHTFQGSCELGGGHGDFVDDTESEAMPHYDCVWDTSCGKGADPVHNFMDYSPDTCMVGFTEGQKRRAWCEMENHRPGLYRRSLQQ</sequence>
<keyword evidence="8" id="KW-1015">Disulfide bond</keyword>
<evidence type="ECO:0000256" key="3">
    <source>
        <dbReference type="ARBA" id="ARBA00022723"/>
    </source>
</evidence>
<feature type="domain" description="Peptidase M43 pregnancy-associated plasma-A" evidence="11">
    <location>
        <begin position="712"/>
        <end position="811"/>
    </location>
</feature>
<evidence type="ECO:0000256" key="7">
    <source>
        <dbReference type="ARBA" id="ARBA00023049"/>
    </source>
</evidence>
<evidence type="ECO:0000256" key="5">
    <source>
        <dbReference type="ARBA" id="ARBA00022801"/>
    </source>
</evidence>
<evidence type="ECO:0000313" key="12">
    <source>
        <dbReference type="EMBL" id="CAK0857525.1"/>
    </source>
</evidence>
<name>A0ABN9UF53_9DINO</name>
<keyword evidence="3" id="KW-0479">Metal-binding</keyword>
<feature type="region of interest" description="Disordered" evidence="10">
    <location>
        <begin position="384"/>
        <end position="409"/>
    </location>
</feature>
<dbReference type="Gene3D" id="3.40.390.10">
    <property type="entry name" value="Collagenase (Catalytic Domain)"/>
    <property type="match status" value="1"/>
</dbReference>
<organism evidence="12 13">
    <name type="scientific">Prorocentrum cordatum</name>
    <dbReference type="NCBI Taxonomy" id="2364126"/>
    <lineage>
        <taxon>Eukaryota</taxon>
        <taxon>Sar</taxon>
        <taxon>Alveolata</taxon>
        <taxon>Dinophyceae</taxon>
        <taxon>Prorocentrales</taxon>
        <taxon>Prorocentraceae</taxon>
        <taxon>Prorocentrum</taxon>
    </lineage>
</organism>
<dbReference type="EMBL" id="CAUYUJ010015738">
    <property type="protein sequence ID" value="CAK0857525.1"/>
    <property type="molecule type" value="Genomic_DNA"/>
</dbReference>